<keyword evidence="5 6" id="KW-0949">S-adenosyl-L-methionine</keyword>
<dbReference type="Pfam" id="PF01170">
    <property type="entry name" value="UPF0020"/>
    <property type="match status" value="1"/>
</dbReference>
<dbReference type="Pfam" id="PF22020">
    <property type="entry name" value="RlmL_1st"/>
    <property type="match status" value="1"/>
</dbReference>
<evidence type="ECO:0000256" key="2">
    <source>
        <dbReference type="ARBA" id="ARBA00022552"/>
    </source>
</evidence>
<comment type="catalytic activity">
    <reaction evidence="6">
        <text>guanosine(2069) in 23S rRNA + S-adenosyl-L-methionine = N(2)-methylguanosine(2069) in 23S rRNA + S-adenosyl-L-homocysteine + H(+)</text>
        <dbReference type="Rhea" id="RHEA:43772"/>
        <dbReference type="Rhea" id="RHEA-COMP:10688"/>
        <dbReference type="Rhea" id="RHEA-COMP:10689"/>
        <dbReference type="ChEBI" id="CHEBI:15378"/>
        <dbReference type="ChEBI" id="CHEBI:57856"/>
        <dbReference type="ChEBI" id="CHEBI:59789"/>
        <dbReference type="ChEBI" id="CHEBI:74269"/>
        <dbReference type="ChEBI" id="CHEBI:74481"/>
        <dbReference type="EC" id="2.1.1.264"/>
    </reaction>
</comment>
<keyword evidence="7" id="KW-0694">RNA-binding</keyword>
<dbReference type="Pfam" id="PF02926">
    <property type="entry name" value="THUMP"/>
    <property type="match status" value="1"/>
</dbReference>
<accession>A0ABY6MYF3</accession>
<evidence type="ECO:0000313" key="9">
    <source>
        <dbReference type="EMBL" id="UZE94865.1"/>
    </source>
</evidence>
<evidence type="ECO:0000256" key="4">
    <source>
        <dbReference type="ARBA" id="ARBA00022679"/>
    </source>
</evidence>
<dbReference type="Gene3D" id="3.30.750.80">
    <property type="entry name" value="RNA methyltransferase domain (HRMD) like"/>
    <property type="match status" value="1"/>
</dbReference>
<dbReference type="InterPro" id="IPR017244">
    <property type="entry name" value="23SrRNA_methyltr_KL"/>
</dbReference>
<keyword evidence="1 6" id="KW-0963">Cytoplasm</keyword>
<comment type="catalytic activity">
    <reaction evidence="6">
        <text>guanosine(2445) in 23S rRNA + S-adenosyl-L-methionine = N(2)-methylguanosine(2445) in 23S rRNA + S-adenosyl-L-homocysteine + H(+)</text>
        <dbReference type="Rhea" id="RHEA:42740"/>
        <dbReference type="Rhea" id="RHEA-COMP:10215"/>
        <dbReference type="Rhea" id="RHEA-COMP:10216"/>
        <dbReference type="ChEBI" id="CHEBI:15378"/>
        <dbReference type="ChEBI" id="CHEBI:57856"/>
        <dbReference type="ChEBI" id="CHEBI:59789"/>
        <dbReference type="ChEBI" id="CHEBI:74269"/>
        <dbReference type="ChEBI" id="CHEBI:74481"/>
        <dbReference type="EC" id="2.1.1.173"/>
    </reaction>
</comment>
<dbReference type="NCBIfam" id="NF008748">
    <property type="entry name" value="PRK11783.1"/>
    <property type="match status" value="1"/>
</dbReference>
<keyword evidence="4 6" id="KW-0808">Transferase</keyword>
<dbReference type="InterPro" id="IPR004114">
    <property type="entry name" value="THUMP_dom"/>
</dbReference>
<gene>
    <name evidence="9" type="primary">rlmKL</name>
    <name evidence="6" type="synonym">rlmL</name>
    <name evidence="9" type="ORF">NKI27_12340</name>
</gene>
<evidence type="ECO:0000256" key="7">
    <source>
        <dbReference type="PROSITE-ProRule" id="PRU00529"/>
    </source>
</evidence>
<evidence type="ECO:0000313" key="10">
    <source>
        <dbReference type="Proteomes" id="UP001163739"/>
    </source>
</evidence>
<keyword evidence="2 6" id="KW-0698">rRNA processing</keyword>
<dbReference type="SUPFAM" id="SSF53335">
    <property type="entry name" value="S-adenosyl-L-methionine-dependent methyltransferases"/>
    <property type="match status" value="2"/>
</dbReference>
<dbReference type="RefSeq" id="WP_265046357.1">
    <property type="nucleotide sequence ID" value="NZ_CP100390.1"/>
</dbReference>
<keyword evidence="10" id="KW-1185">Reference proteome</keyword>
<feature type="domain" description="THUMP" evidence="8">
    <location>
        <begin position="47"/>
        <end position="158"/>
    </location>
</feature>
<dbReference type="Proteomes" id="UP001163739">
    <property type="component" value="Chromosome"/>
</dbReference>
<dbReference type="Gene3D" id="3.30.2130.30">
    <property type="match status" value="1"/>
</dbReference>
<evidence type="ECO:0000256" key="6">
    <source>
        <dbReference type="HAMAP-Rule" id="MF_01858"/>
    </source>
</evidence>
<evidence type="ECO:0000256" key="3">
    <source>
        <dbReference type="ARBA" id="ARBA00022603"/>
    </source>
</evidence>
<evidence type="ECO:0000256" key="1">
    <source>
        <dbReference type="ARBA" id="ARBA00022490"/>
    </source>
</evidence>
<dbReference type="PIRSF" id="PIRSF037618">
    <property type="entry name" value="RNA_Mtase_bacteria_prd"/>
    <property type="match status" value="1"/>
</dbReference>
<proteinExistence type="inferred from homology"/>
<comment type="subcellular location">
    <subcellularLocation>
        <location evidence="6">Cytoplasm</location>
    </subcellularLocation>
</comment>
<dbReference type="GO" id="GO:0052915">
    <property type="term" value="F:23S rRNA (guanine(2445)-N(2))-methyltransferase activity"/>
    <property type="evidence" value="ECO:0007669"/>
    <property type="project" value="UniProtKB-EC"/>
</dbReference>
<dbReference type="InterPro" id="IPR019614">
    <property type="entry name" value="SAM-dep_methyl-trfase"/>
</dbReference>
<dbReference type="CDD" id="cd11715">
    <property type="entry name" value="THUMP_AdoMetMT"/>
    <property type="match status" value="1"/>
</dbReference>
<evidence type="ECO:0000256" key="5">
    <source>
        <dbReference type="ARBA" id="ARBA00022691"/>
    </source>
</evidence>
<dbReference type="InterPro" id="IPR000241">
    <property type="entry name" value="RlmKL-like_Mtase"/>
</dbReference>
<dbReference type="CDD" id="cd02440">
    <property type="entry name" value="AdoMet_MTases"/>
    <property type="match status" value="1"/>
</dbReference>
<dbReference type="EC" id="2.1.1.264" evidence="6"/>
<dbReference type="Pfam" id="PF10672">
    <property type="entry name" value="Methyltrans_SAM"/>
    <property type="match status" value="1"/>
</dbReference>
<dbReference type="Gene3D" id="3.40.50.150">
    <property type="entry name" value="Vaccinia Virus protein VP39"/>
    <property type="match status" value="2"/>
</dbReference>
<name>A0ABY6MYF3_9ALTE</name>
<dbReference type="PANTHER" id="PTHR47313">
    <property type="entry name" value="RIBOSOMAL RNA LARGE SUBUNIT METHYLTRANSFERASE K/L"/>
    <property type="match status" value="1"/>
</dbReference>
<sequence length="749" mass="84116">MMNKLLSVFVTCPKGLEYVLEKELDELLQKEAKVRPAGIAFEATLPEIYRFILWSRTANRVLLALAESEVHTAEQLYDLVYSVDWQEHMAVDNTLVVDFSGESKNINNTAFGAVKVKDAIVDQFRDRVGDRPNVTRDLPDIRINVKLAKGRAVVALDLSGESLHRRGYRIEAGKAPIKENLGAALLQRCNWSALGQDGASLLDPMCGSGTLLVEGAMILCDKAPALDRAQFGFLKWKQHQDGVWKALIDEAIERFELGLEKCIQQQAAGRSLLLGYDADSSVVYVARNNIKRAGLEAVINVAVQSLAELKAPSVEVELGDAETGDVKPKGLLLTNPPYGERLGDVESLKGLYRCLGDKLKSDFEGWKAAIFTGNVDLGRRVGLRSYKQYKLFNGSLPSQLIMIDVRPENYVKTDDSKESQVLLSRRHIRVANPERAAMFGNRLKKNLRTLGKWAKKNKLACYRIYDADMPEFSLAVDIYGDWVHVQEYAAPASIDEKAAKDRLDEALSVLPDVLGVSPEQVVIKQRRRQKGDSQYEKHDQKAQRMVVDEFGCKFYVNLIDYIDTGLFLDHRPVRKWIQAHSAGKRFLNLFCYTGAATIHAVKGGAAETVSVDMSNTYLDWGKENLALNGFSERGHDFVQADCLRWLDTARDKFDMIFLDPPTFSNSKRMEGVLDVQRDHVDMINKAMALLTKGGVLVFSTNLRRFKLDVDALSAFELVDVSKSTIDKDFERNSRIHQCWHVKYKTLTLG</sequence>
<dbReference type="EC" id="2.1.1.173" evidence="6"/>
<dbReference type="SMART" id="SM00981">
    <property type="entry name" value="THUMP"/>
    <property type="match status" value="1"/>
</dbReference>
<protein>
    <recommendedName>
        <fullName evidence="6">Ribosomal RNA large subunit methyltransferase K/L</fullName>
    </recommendedName>
    <domain>
        <recommendedName>
            <fullName evidence="6">23S rRNA m2G2445 methyltransferase</fullName>
            <ecNumber evidence="6">2.1.1.173</ecNumber>
        </recommendedName>
        <alternativeName>
            <fullName evidence="6">rRNA (guanine-N(2)-)-methyltransferase RlmL</fullName>
        </alternativeName>
    </domain>
    <domain>
        <recommendedName>
            <fullName evidence="6">23S rRNA m7G2069 methyltransferase</fullName>
            <ecNumber evidence="6">2.1.1.264</ecNumber>
        </recommendedName>
        <alternativeName>
            <fullName evidence="6">rRNA (guanine-N(7)-)-methyltransferase RlmK</fullName>
        </alternativeName>
    </domain>
</protein>
<evidence type="ECO:0000259" key="8">
    <source>
        <dbReference type="PROSITE" id="PS51165"/>
    </source>
</evidence>
<organism evidence="9 10">
    <name type="scientific">Alkalimarinus alittae</name>
    <dbReference type="NCBI Taxonomy" id="2961619"/>
    <lineage>
        <taxon>Bacteria</taxon>
        <taxon>Pseudomonadati</taxon>
        <taxon>Pseudomonadota</taxon>
        <taxon>Gammaproteobacteria</taxon>
        <taxon>Alteromonadales</taxon>
        <taxon>Alteromonadaceae</taxon>
        <taxon>Alkalimarinus</taxon>
    </lineage>
</organism>
<dbReference type="EMBL" id="CP100390">
    <property type="protein sequence ID" value="UZE94865.1"/>
    <property type="molecule type" value="Genomic_DNA"/>
</dbReference>
<dbReference type="InterPro" id="IPR029063">
    <property type="entry name" value="SAM-dependent_MTases_sf"/>
</dbReference>
<dbReference type="PANTHER" id="PTHR47313:SF1">
    <property type="entry name" value="RIBOSOMAL RNA LARGE SUBUNIT METHYLTRANSFERASE K_L"/>
    <property type="match status" value="1"/>
</dbReference>
<comment type="similarity">
    <text evidence="6">Belongs to the methyltransferase superfamily. RlmKL family.</text>
</comment>
<keyword evidence="3 6" id="KW-0489">Methyltransferase</keyword>
<reference evidence="9" key="1">
    <citation type="submission" date="2022-06" db="EMBL/GenBank/DDBJ databases">
        <title>Alkalimarinus sp. nov., isolated from gut of a Alitta virens.</title>
        <authorList>
            <person name="Yang A.I."/>
            <person name="Shin N.-R."/>
        </authorList>
    </citation>
    <scope>NUCLEOTIDE SEQUENCE</scope>
    <source>
        <strain evidence="9">A2M4</strain>
    </source>
</reference>
<comment type="function">
    <text evidence="6">Specifically methylates the guanine in position 2445 (m2G2445) and the guanine in position 2069 (m7G2069) of 23S rRNA.</text>
</comment>
<dbReference type="PROSITE" id="PS51165">
    <property type="entry name" value="THUMP"/>
    <property type="match status" value="1"/>
</dbReference>
<dbReference type="InterPro" id="IPR054170">
    <property type="entry name" value="RlmL_1st"/>
</dbReference>
<dbReference type="HAMAP" id="MF_01858">
    <property type="entry name" value="23SrRNA_methyltr_KL"/>
    <property type="match status" value="1"/>
</dbReference>